<dbReference type="KEGG" id="dee:HQN60_06055"/>
<dbReference type="CDD" id="cd07185">
    <property type="entry name" value="OmpA_C-like"/>
    <property type="match status" value="1"/>
</dbReference>
<dbReference type="InterPro" id="IPR006665">
    <property type="entry name" value="OmpA-like"/>
</dbReference>
<proteinExistence type="predicted"/>
<evidence type="ECO:0000256" key="4">
    <source>
        <dbReference type="PROSITE-ProRule" id="PRU00473"/>
    </source>
</evidence>
<comment type="subcellular location">
    <subcellularLocation>
        <location evidence="1">Cell outer membrane</location>
    </subcellularLocation>
</comment>
<evidence type="ECO:0000256" key="2">
    <source>
        <dbReference type="ARBA" id="ARBA00023136"/>
    </source>
</evidence>
<feature type="signal peptide" evidence="5">
    <location>
        <begin position="1"/>
        <end position="18"/>
    </location>
</feature>
<protein>
    <submittedName>
        <fullName evidence="7">OmpA family protein</fullName>
    </submittedName>
</protein>
<dbReference type="Gene3D" id="3.30.1330.60">
    <property type="entry name" value="OmpA-like domain"/>
    <property type="match status" value="1"/>
</dbReference>
<keyword evidence="5" id="KW-0732">Signal</keyword>
<dbReference type="AlphaFoldDB" id="A0A6M8SNP5"/>
<dbReference type="SUPFAM" id="SSF103088">
    <property type="entry name" value="OmpA-like"/>
    <property type="match status" value="1"/>
</dbReference>
<dbReference type="EMBL" id="CP054143">
    <property type="protein sequence ID" value="QKJ66301.1"/>
    <property type="molecule type" value="Genomic_DNA"/>
</dbReference>
<dbReference type="InterPro" id="IPR006664">
    <property type="entry name" value="OMP_bac"/>
</dbReference>
<dbReference type="GO" id="GO:0009279">
    <property type="term" value="C:cell outer membrane"/>
    <property type="evidence" value="ECO:0007669"/>
    <property type="project" value="UniProtKB-SubCell"/>
</dbReference>
<dbReference type="PANTHER" id="PTHR30329">
    <property type="entry name" value="STATOR ELEMENT OF FLAGELLAR MOTOR COMPLEX"/>
    <property type="match status" value="1"/>
</dbReference>
<dbReference type="PRINTS" id="PR01023">
    <property type="entry name" value="NAFLGMOTY"/>
</dbReference>
<dbReference type="PROSITE" id="PS51123">
    <property type="entry name" value="OMPA_2"/>
    <property type="match status" value="1"/>
</dbReference>
<dbReference type="PRINTS" id="PR01021">
    <property type="entry name" value="OMPADOMAIN"/>
</dbReference>
<dbReference type="RefSeq" id="WP_173532805.1">
    <property type="nucleotide sequence ID" value="NZ_CP054143.1"/>
</dbReference>
<dbReference type="Pfam" id="PF00691">
    <property type="entry name" value="OmpA"/>
    <property type="match status" value="1"/>
</dbReference>
<name>A0A6M8SNP5_9NEIS</name>
<keyword evidence="8" id="KW-1185">Reference proteome</keyword>
<accession>A0A6M8SNP5</accession>
<dbReference type="InterPro" id="IPR036737">
    <property type="entry name" value="OmpA-like_sf"/>
</dbReference>
<keyword evidence="2 4" id="KW-0472">Membrane</keyword>
<evidence type="ECO:0000313" key="7">
    <source>
        <dbReference type="EMBL" id="QKJ66301.1"/>
    </source>
</evidence>
<evidence type="ECO:0000259" key="6">
    <source>
        <dbReference type="PROSITE" id="PS51123"/>
    </source>
</evidence>
<reference evidence="7 8" key="1">
    <citation type="submission" date="2020-05" db="EMBL/GenBank/DDBJ databases">
        <title>Complete genome sequence of Deefgea sp. D17.</title>
        <authorList>
            <person name="Bae J.-W."/>
            <person name="Han J.E."/>
        </authorList>
    </citation>
    <scope>NUCLEOTIDE SEQUENCE [LARGE SCALE GENOMIC DNA]</scope>
    <source>
        <strain evidence="7 8">D17</strain>
    </source>
</reference>
<gene>
    <name evidence="7" type="ORF">HQN60_06055</name>
</gene>
<dbReference type="PROSITE" id="PS51257">
    <property type="entry name" value="PROKAR_LIPOPROTEIN"/>
    <property type="match status" value="1"/>
</dbReference>
<evidence type="ECO:0000256" key="3">
    <source>
        <dbReference type="ARBA" id="ARBA00023237"/>
    </source>
</evidence>
<evidence type="ECO:0000256" key="5">
    <source>
        <dbReference type="SAM" id="SignalP"/>
    </source>
</evidence>
<dbReference type="InterPro" id="IPR050330">
    <property type="entry name" value="Bact_OuterMem_StrucFunc"/>
</dbReference>
<feature type="domain" description="OmpA-like" evidence="6">
    <location>
        <begin position="96"/>
        <end position="213"/>
    </location>
</feature>
<keyword evidence="3" id="KW-0998">Cell outer membrane</keyword>
<evidence type="ECO:0000256" key="1">
    <source>
        <dbReference type="ARBA" id="ARBA00004442"/>
    </source>
</evidence>
<dbReference type="PANTHER" id="PTHR30329:SF21">
    <property type="entry name" value="LIPOPROTEIN YIAD-RELATED"/>
    <property type="match status" value="1"/>
</dbReference>
<sequence length="215" mass="22165">MKRALLPALVAFSLVATGCSNMSTTQNSVLGALGGAALGAGISKASKGSHTGRDAAIGAAAGALGAYLWSSNMEKQRLAMEQAAQGTGIEVSKTPNNELKLEIPADFSFAVGSSTIKPSMQPILNRLAQTLNQNKATQVRIVGYTDNTGSDAINNPLSVNRAAATRNYLASQGVASQRMTIDGMGSSNPVASNDTAAGRAQNRRVEIFVAEPAQQ</sequence>
<evidence type="ECO:0000313" key="8">
    <source>
        <dbReference type="Proteomes" id="UP000504844"/>
    </source>
</evidence>
<feature type="chain" id="PRO_5026671400" evidence="5">
    <location>
        <begin position="19"/>
        <end position="215"/>
    </location>
</feature>
<dbReference type="Proteomes" id="UP000504844">
    <property type="component" value="Chromosome"/>
</dbReference>
<organism evidence="7 8">
    <name type="scientific">Deefgea piscis</name>
    <dbReference type="NCBI Taxonomy" id="2739061"/>
    <lineage>
        <taxon>Bacteria</taxon>
        <taxon>Pseudomonadati</taxon>
        <taxon>Pseudomonadota</taxon>
        <taxon>Betaproteobacteria</taxon>
        <taxon>Neisseriales</taxon>
        <taxon>Chitinibacteraceae</taxon>
        <taxon>Deefgea</taxon>
    </lineage>
</organism>
<dbReference type="Pfam" id="PF13441">
    <property type="entry name" value="Gly-zipper_YMGG"/>
    <property type="match status" value="1"/>
</dbReference>
<dbReference type="InterPro" id="IPR027367">
    <property type="entry name" value="Gly-zipper_YMGG"/>
</dbReference>